<dbReference type="PANTHER" id="PTHR11014">
    <property type="entry name" value="PEPTIDASE M20 FAMILY MEMBER"/>
    <property type="match status" value="1"/>
</dbReference>
<reference evidence="5" key="1">
    <citation type="submission" date="2022-08" db="EMBL/GenBank/DDBJ databases">
        <authorList>
            <person name="Li F."/>
        </authorList>
    </citation>
    <scope>NUCLEOTIDE SEQUENCE</scope>
    <source>
        <strain evidence="5">MQZ15Z-1</strain>
    </source>
</reference>
<keyword evidence="2" id="KW-0378">Hydrolase</keyword>
<dbReference type="InterPro" id="IPR011650">
    <property type="entry name" value="Peptidase_M20_dimer"/>
</dbReference>
<dbReference type="Proteomes" id="UP001151088">
    <property type="component" value="Unassembled WGS sequence"/>
</dbReference>
<dbReference type="PIRSF" id="PIRSF005962">
    <property type="entry name" value="Pept_M20D_amidohydro"/>
    <property type="match status" value="1"/>
</dbReference>
<evidence type="ECO:0000256" key="1">
    <source>
        <dbReference type="ARBA" id="ARBA00006153"/>
    </source>
</evidence>
<dbReference type="CDD" id="cd05666">
    <property type="entry name" value="M20_Acy1-like"/>
    <property type="match status" value="1"/>
</dbReference>
<dbReference type="FunFam" id="3.30.70.360:FF:000014">
    <property type="entry name" value="N-acyl-L-amino acid amidohydrolase"/>
    <property type="match status" value="1"/>
</dbReference>
<feature type="binding site" evidence="3">
    <location>
        <position position="358"/>
    </location>
    <ligand>
        <name>Mn(2+)</name>
        <dbReference type="ChEBI" id="CHEBI:29035"/>
        <label>2</label>
    </ligand>
</feature>
<dbReference type="Gene3D" id="3.30.70.360">
    <property type="match status" value="1"/>
</dbReference>
<evidence type="ECO:0000256" key="2">
    <source>
        <dbReference type="ARBA" id="ARBA00022801"/>
    </source>
</evidence>
<dbReference type="InterPro" id="IPR002933">
    <property type="entry name" value="Peptidase_M20"/>
</dbReference>
<keyword evidence="3" id="KW-0464">Manganese</keyword>
<proteinExistence type="inferred from homology"/>
<gene>
    <name evidence="5" type="ORF">NVS89_12715</name>
</gene>
<feature type="binding site" evidence="3">
    <location>
        <position position="163"/>
    </location>
    <ligand>
        <name>Mn(2+)</name>
        <dbReference type="ChEBI" id="CHEBI:29035"/>
        <label>2</label>
    </ligand>
</feature>
<dbReference type="Pfam" id="PF07687">
    <property type="entry name" value="M20_dimer"/>
    <property type="match status" value="1"/>
</dbReference>
<evidence type="ECO:0000256" key="3">
    <source>
        <dbReference type="PIRSR" id="PIRSR005962-1"/>
    </source>
</evidence>
<dbReference type="NCBIfam" id="TIGR01891">
    <property type="entry name" value="amidohydrolases"/>
    <property type="match status" value="1"/>
</dbReference>
<dbReference type="InterPro" id="IPR036264">
    <property type="entry name" value="Bact_exopeptidase_dim_dom"/>
</dbReference>
<dbReference type="AlphaFoldDB" id="A0A9X2PIP7"/>
<sequence>MPLVDEIAGFHPEMKAWRRELHSHPETAFEENWTAAFIADKLTAFGLPFESGIARTGIVATLKGRLGEGPAIGLRADMDALDITEMTNLPYRSTISGKMHACGHDGHMTMLLGAARHLAANPDFAGTVHFIFQPAEEMNGGGKVMVEEGLFERFPMERVFGLHNWPGQAFGSFSGKPGPMLASSDLFEITVKGRAAHAAMPHLGIDPVTVAGELIGALQTIASRTVDPLEAAVVSITQVHGGDAWNIIPDEVVLRGTVRTFQPAVRDAVEARVKAIATGVAGLHGATASVWYDRRYPPTVNTAAEVALALDAAGAAADQDHVIPDPASSMASEDFAYMLEKAPGAYLWLGSGPGAALHSSGYDFNDELLPLGASYWVRLVERILAPTA</sequence>
<dbReference type="GO" id="GO:0046872">
    <property type="term" value="F:metal ion binding"/>
    <property type="evidence" value="ECO:0007669"/>
    <property type="project" value="UniProtKB-KW"/>
</dbReference>
<dbReference type="RefSeq" id="WP_258733129.1">
    <property type="nucleotide sequence ID" value="NZ_JANTHZ010000005.1"/>
</dbReference>
<feature type="binding site" evidence="3">
    <location>
        <position position="102"/>
    </location>
    <ligand>
        <name>Mn(2+)</name>
        <dbReference type="ChEBI" id="CHEBI:29035"/>
        <label>2</label>
    </ligand>
</feature>
<dbReference type="EMBL" id="JANTHZ010000005">
    <property type="protein sequence ID" value="MCS0495962.1"/>
    <property type="molecule type" value="Genomic_DNA"/>
</dbReference>
<comment type="cofactor">
    <cofactor evidence="3">
        <name>Mn(2+)</name>
        <dbReference type="ChEBI" id="CHEBI:29035"/>
    </cofactor>
    <text evidence="3">The Mn(2+) ion enhances activity.</text>
</comment>
<dbReference type="PANTHER" id="PTHR11014:SF63">
    <property type="entry name" value="METALLOPEPTIDASE, PUTATIVE (AFU_ORTHOLOGUE AFUA_6G09600)-RELATED"/>
    <property type="match status" value="1"/>
</dbReference>
<dbReference type="Pfam" id="PF01546">
    <property type="entry name" value="Peptidase_M20"/>
    <property type="match status" value="1"/>
</dbReference>
<comment type="similarity">
    <text evidence="1">Belongs to the peptidase M20 family.</text>
</comment>
<evidence type="ECO:0000259" key="4">
    <source>
        <dbReference type="Pfam" id="PF07687"/>
    </source>
</evidence>
<comment type="caution">
    <text evidence="5">The sequence shown here is derived from an EMBL/GenBank/DDBJ whole genome shotgun (WGS) entry which is preliminary data.</text>
</comment>
<dbReference type="Gene3D" id="3.40.630.10">
    <property type="entry name" value="Zn peptidases"/>
    <property type="match status" value="1"/>
</dbReference>
<protein>
    <submittedName>
        <fullName evidence="5">M20 family metallopeptidase</fullName>
    </submittedName>
</protein>
<dbReference type="SUPFAM" id="SSF55031">
    <property type="entry name" value="Bacterial exopeptidase dimerisation domain"/>
    <property type="match status" value="1"/>
</dbReference>
<organism evidence="5 6">
    <name type="scientific">Ancylobacter mangrovi</name>
    <dbReference type="NCBI Taxonomy" id="2972472"/>
    <lineage>
        <taxon>Bacteria</taxon>
        <taxon>Pseudomonadati</taxon>
        <taxon>Pseudomonadota</taxon>
        <taxon>Alphaproteobacteria</taxon>
        <taxon>Hyphomicrobiales</taxon>
        <taxon>Xanthobacteraceae</taxon>
        <taxon>Ancylobacter</taxon>
    </lineage>
</organism>
<feature type="binding site" evidence="3">
    <location>
        <position position="137"/>
    </location>
    <ligand>
        <name>Mn(2+)</name>
        <dbReference type="ChEBI" id="CHEBI:29035"/>
        <label>2</label>
    </ligand>
</feature>
<accession>A0A9X2PIP7</accession>
<dbReference type="SUPFAM" id="SSF53187">
    <property type="entry name" value="Zn-dependent exopeptidases"/>
    <property type="match status" value="1"/>
</dbReference>
<name>A0A9X2PIP7_9HYPH</name>
<evidence type="ECO:0000313" key="6">
    <source>
        <dbReference type="Proteomes" id="UP001151088"/>
    </source>
</evidence>
<keyword evidence="3" id="KW-0479">Metal-binding</keyword>
<feature type="binding site" evidence="3">
    <location>
        <position position="104"/>
    </location>
    <ligand>
        <name>Mn(2+)</name>
        <dbReference type="ChEBI" id="CHEBI:29035"/>
        <label>2</label>
    </ligand>
</feature>
<evidence type="ECO:0000313" key="5">
    <source>
        <dbReference type="EMBL" id="MCS0495962.1"/>
    </source>
</evidence>
<dbReference type="InterPro" id="IPR017439">
    <property type="entry name" value="Amidohydrolase"/>
</dbReference>
<feature type="domain" description="Peptidase M20 dimerisation" evidence="4">
    <location>
        <begin position="187"/>
        <end position="278"/>
    </location>
</feature>
<keyword evidence="6" id="KW-1185">Reference proteome</keyword>
<dbReference type="GO" id="GO:0016787">
    <property type="term" value="F:hydrolase activity"/>
    <property type="evidence" value="ECO:0007669"/>
    <property type="project" value="UniProtKB-KW"/>
</dbReference>